<dbReference type="AlphaFoldDB" id="A0AAV0UJQ8"/>
<dbReference type="EMBL" id="CANTFL010001315">
    <property type="protein sequence ID" value="CAI5736588.1"/>
    <property type="molecule type" value="Genomic_DNA"/>
</dbReference>
<keyword evidence="4" id="KW-1185">Reference proteome</keyword>
<reference evidence="3" key="1">
    <citation type="submission" date="2022-12" db="EMBL/GenBank/DDBJ databases">
        <authorList>
            <person name="Webb A."/>
        </authorList>
    </citation>
    <scope>NUCLEOTIDE SEQUENCE</scope>
    <source>
        <strain evidence="3">Hp1</strain>
    </source>
</reference>
<gene>
    <name evidence="3" type="ORF">HBR001_LOCUS6874</name>
</gene>
<evidence type="ECO:0000313" key="4">
    <source>
        <dbReference type="Proteomes" id="UP001162031"/>
    </source>
</evidence>
<organism evidence="3 4">
    <name type="scientific">Hyaloperonospora brassicae</name>
    <name type="common">Brassica downy mildew</name>
    <name type="synonym">Peronospora brassicae</name>
    <dbReference type="NCBI Taxonomy" id="162125"/>
    <lineage>
        <taxon>Eukaryota</taxon>
        <taxon>Sar</taxon>
        <taxon>Stramenopiles</taxon>
        <taxon>Oomycota</taxon>
        <taxon>Peronosporomycetes</taxon>
        <taxon>Peronosporales</taxon>
        <taxon>Peronosporaceae</taxon>
        <taxon>Hyaloperonospora</taxon>
    </lineage>
</organism>
<feature type="compositionally biased region" description="Low complexity" evidence="1">
    <location>
        <begin position="23"/>
        <end position="32"/>
    </location>
</feature>
<comment type="caution">
    <text evidence="3">The sequence shown here is derived from an EMBL/GenBank/DDBJ whole genome shotgun (WGS) entry which is preliminary data.</text>
</comment>
<feature type="domain" description="DUF7769" evidence="2">
    <location>
        <begin position="55"/>
        <end position="110"/>
    </location>
</feature>
<evidence type="ECO:0000313" key="3">
    <source>
        <dbReference type="EMBL" id="CAI5736588.1"/>
    </source>
</evidence>
<feature type="region of interest" description="Disordered" evidence="1">
    <location>
        <begin position="17"/>
        <end position="47"/>
    </location>
</feature>
<dbReference type="InterPro" id="IPR056671">
    <property type="entry name" value="DUF7769"/>
</dbReference>
<proteinExistence type="predicted"/>
<dbReference type="GO" id="GO:0003676">
    <property type="term" value="F:nucleic acid binding"/>
    <property type="evidence" value="ECO:0007669"/>
    <property type="project" value="InterPro"/>
</dbReference>
<name>A0AAV0UJQ8_HYABA</name>
<dbReference type="Gene3D" id="3.30.420.10">
    <property type="entry name" value="Ribonuclease H-like superfamily/Ribonuclease H"/>
    <property type="match status" value="1"/>
</dbReference>
<sequence>MTTPELATPCAAVEAPCSAPASLSEPPVAVEAPPAPPLASGKKTSAWKERGSKNLTYDERRSMLDFLLERRVDGTSKLARHAVTDAATEFRVDRRTVSRLWKRAVQSFENGDEVCDVASRKVGHRGRRKRDWSAELKRVKEIPLSQRGSIRALAMAVGIPKTTLYELLKEDGSPCINSIKPSLTDKNKLDRLRYCADKVRLNGLFDDMHNVVHVNVKRFALSRDKKTKIMFMAAVARPQWDLHKNECFDGKIGTWPFVREVTQVQEADVPPSPERTFVALEAVTKDDVQRMITELVIPAIRVKMPVHLMHGPIYIQQDSVKIRCAGDAGFAEEGRKHGWNIQMQALPPYSPDFVVMDSALFKPMLDALKASPPPAPVSSMSGFAELISGVEQGFASLTKDEINDAFLTLQKAMECTMRVQGANTYELGPTSREQLQMEGSLPVSILCDPDALLACKAALDDATREGLEAL</sequence>
<dbReference type="PANTHER" id="PTHR47169">
    <property type="entry name" value="OS01G0541250 PROTEIN"/>
    <property type="match status" value="1"/>
</dbReference>
<dbReference type="PANTHER" id="PTHR47169:SF2">
    <property type="entry name" value="OS01G0541250 PROTEIN"/>
    <property type="match status" value="1"/>
</dbReference>
<dbReference type="Proteomes" id="UP001162031">
    <property type="component" value="Unassembled WGS sequence"/>
</dbReference>
<dbReference type="InterPro" id="IPR036397">
    <property type="entry name" value="RNaseH_sf"/>
</dbReference>
<accession>A0AAV0UJQ8</accession>
<evidence type="ECO:0000259" key="2">
    <source>
        <dbReference type="Pfam" id="PF24964"/>
    </source>
</evidence>
<evidence type="ECO:0000256" key="1">
    <source>
        <dbReference type="SAM" id="MobiDB-lite"/>
    </source>
</evidence>
<protein>
    <recommendedName>
        <fullName evidence="2">DUF7769 domain-containing protein</fullName>
    </recommendedName>
</protein>
<dbReference type="Pfam" id="PF24964">
    <property type="entry name" value="DUF7769"/>
    <property type="match status" value="1"/>
</dbReference>